<evidence type="ECO:0000256" key="1">
    <source>
        <dbReference type="ARBA" id="ARBA00022679"/>
    </source>
</evidence>
<feature type="domain" description="Methyltransferase" evidence="2">
    <location>
        <begin position="62"/>
        <end position="157"/>
    </location>
</feature>
<keyword evidence="3" id="KW-0489">Methyltransferase</keyword>
<dbReference type="OrthoDB" id="9804312at2"/>
<dbReference type="PANTHER" id="PTHR43861">
    <property type="entry name" value="TRANS-ACONITATE 2-METHYLTRANSFERASE-RELATED"/>
    <property type="match status" value="1"/>
</dbReference>
<dbReference type="InterPro" id="IPR041698">
    <property type="entry name" value="Methyltransf_25"/>
</dbReference>
<sequence>MTGTSCHTDQETTWSHKRTVERFNQEDVAQKYPAEFKGTFRDWCEKNAIRDAVSDLDQGSRVLDLPCGTGRLTRLLTKCGFDVTGADSSPHMVTRAHENWRKTGGDAKVARFEVRDALDTTYPDDSFDAVVCNRLFHHFNESETRVKAFRELKRISKHQVIVSFFNSFALDALRFRLKHFLRGTKPQDRIPIPLNAIVEDLEEAGLRMVAKVPVIWGLSPLWYIIAEHEEEAVVIQKPGTKRKAA</sequence>
<dbReference type="Pfam" id="PF13649">
    <property type="entry name" value="Methyltransf_25"/>
    <property type="match status" value="1"/>
</dbReference>
<protein>
    <submittedName>
        <fullName evidence="3">Glycine/sarcosine N-methyltransferase</fullName>
        <ecNumber evidence="3">2.1.1.156</ecNumber>
    </submittedName>
</protein>
<keyword evidence="4" id="KW-1185">Reference proteome</keyword>
<dbReference type="GO" id="GO:0008168">
    <property type="term" value="F:methyltransferase activity"/>
    <property type="evidence" value="ECO:0007669"/>
    <property type="project" value="UniProtKB-KW"/>
</dbReference>
<dbReference type="AlphaFoldDB" id="A0A518CQT5"/>
<dbReference type="RefSeq" id="WP_144997060.1">
    <property type="nucleotide sequence ID" value="NZ_CP036281.1"/>
</dbReference>
<dbReference type="GO" id="GO:0032259">
    <property type="term" value="P:methylation"/>
    <property type="evidence" value="ECO:0007669"/>
    <property type="project" value="UniProtKB-KW"/>
</dbReference>
<dbReference type="CDD" id="cd02440">
    <property type="entry name" value="AdoMet_MTases"/>
    <property type="match status" value="1"/>
</dbReference>
<reference evidence="3 4" key="1">
    <citation type="submission" date="2019-02" db="EMBL/GenBank/DDBJ databases">
        <title>Deep-cultivation of Planctomycetes and their phenomic and genomic characterization uncovers novel biology.</title>
        <authorList>
            <person name="Wiegand S."/>
            <person name="Jogler M."/>
            <person name="Boedeker C."/>
            <person name="Pinto D."/>
            <person name="Vollmers J."/>
            <person name="Rivas-Marin E."/>
            <person name="Kohn T."/>
            <person name="Peeters S.H."/>
            <person name="Heuer A."/>
            <person name="Rast P."/>
            <person name="Oberbeckmann S."/>
            <person name="Bunk B."/>
            <person name="Jeske O."/>
            <person name="Meyerdierks A."/>
            <person name="Storesund J.E."/>
            <person name="Kallscheuer N."/>
            <person name="Luecker S."/>
            <person name="Lage O.M."/>
            <person name="Pohl T."/>
            <person name="Merkel B.J."/>
            <person name="Hornburger P."/>
            <person name="Mueller R.-W."/>
            <person name="Bruemmer F."/>
            <person name="Labrenz M."/>
            <person name="Spormann A.M."/>
            <person name="Op den Camp H."/>
            <person name="Overmann J."/>
            <person name="Amann R."/>
            <person name="Jetten M.S.M."/>
            <person name="Mascher T."/>
            <person name="Medema M.H."/>
            <person name="Devos D.P."/>
            <person name="Kaster A.-K."/>
            <person name="Ovreas L."/>
            <person name="Rohde M."/>
            <person name="Galperin M.Y."/>
            <person name="Jogler C."/>
        </authorList>
    </citation>
    <scope>NUCLEOTIDE SEQUENCE [LARGE SCALE GENOMIC DNA]</scope>
    <source>
        <strain evidence="3 4">Pla110</strain>
    </source>
</reference>
<name>A0A518CQT5_9PLAN</name>
<gene>
    <name evidence="3" type="primary">bsmA</name>
    <name evidence="3" type="ORF">Pla110_33310</name>
</gene>
<accession>A0A518CQT5</accession>
<dbReference type="InterPro" id="IPR029063">
    <property type="entry name" value="SAM-dependent_MTases_sf"/>
</dbReference>
<dbReference type="KEGG" id="plon:Pla110_33310"/>
<dbReference type="EMBL" id="CP036281">
    <property type="protein sequence ID" value="QDU81589.1"/>
    <property type="molecule type" value="Genomic_DNA"/>
</dbReference>
<keyword evidence="1 3" id="KW-0808">Transferase</keyword>
<dbReference type="Gene3D" id="3.40.50.150">
    <property type="entry name" value="Vaccinia Virus protein VP39"/>
    <property type="match status" value="1"/>
</dbReference>
<evidence type="ECO:0000313" key="4">
    <source>
        <dbReference type="Proteomes" id="UP000317178"/>
    </source>
</evidence>
<dbReference type="SUPFAM" id="SSF53335">
    <property type="entry name" value="S-adenosyl-L-methionine-dependent methyltransferases"/>
    <property type="match status" value="1"/>
</dbReference>
<dbReference type="Proteomes" id="UP000317178">
    <property type="component" value="Chromosome"/>
</dbReference>
<evidence type="ECO:0000259" key="2">
    <source>
        <dbReference type="Pfam" id="PF13649"/>
    </source>
</evidence>
<dbReference type="EC" id="2.1.1.156" evidence="3"/>
<proteinExistence type="predicted"/>
<organism evidence="3 4">
    <name type="scientific">Polystyrenella longa</name>
    <dbReference type="NCBI Taxonomy" id="2528007"/>
    <lineage>
        <taxon>Bacteria</taxon>
        <taxon>Pseudomonadati</taxon>
        <taxon>Planctomycetota</taxon>
        <taxon>Planctomycetia</taxon>
        <taxon>Planctomycetales</taxon>
        <taxon>Planctomycetaceae</taxon>
        <taxon>Polystyrenella</taxon>
    </lineage>
</organism>
<evidence type="ECO:0000313" key="3">
    <source>
        <dbReference type="EMBL" id="QDU81589.1"/>
    </source>
</evidence>